<comment type="caution">
    <text evidence="1">The sequence shown here is derived from an EMBL/GenBank/DDBJ whole genome shotgun (WGS) entry which is preliminary data.</text>
</comment>
<name>A0ABT1MUF5_9RHOB</name>
<dbReference type="InterPro" id="IPR029052">
    <property type="entry name" value="Metallo-depent_PP-like"/>
</dbReference>
<keyword evidence="2" id="KW-1185">Reference proteome</keyword>
<accession>A0ABT1MUF5</accession>
<dbReference type="PANTHER" id="PTHR11575:SF24">
    <property type="entry name" value="5'-NUCLEOTIDASE"/>
    <property type="match status" value="1"/>
</dbReference>
<dbReference type="SUPFAM" id="SSF56300">
    <property type="entry name" value="Metallo-dependent phosphatases"/>
    <property type="match status" value="1"/>
</dbReference>
<organism evidence="1 2">
    <name type="scientific">Paracoccus albicereus</name>
    <dbReference type="NCBI Taxonomy" id="2922394"/>
    <lineage>
        <taxon>Bacteria</taxon>
        <taxon>Pseudomonadati</taxon>
        <taxon>Pseudomonadota</taxon>
        <taxon>Alphaproteobacteria</taxon>
        <taxon>Rhodobacterales</taxon>
        <taxon>Paracoccaceae</taxon>
        <taxon>Paracoccus</taxon>
    </lineage>
</organism>
<dbReference type="Gene3D" id="3.60.21.10">
    <property type="match status" value="1"/>
</dbReference>
<evidence type="ECO:0000313" key="2">
    <source>
        <dbReference type="Proteomes" id="UP001203945"/>
    </source>
</evidence>
<dbReference type="RefSeq" id="WP_255330959.1">
    <property type="nucleotide sequence ID" value="NZ_JAKZEU010000007.1"/>
</dbReference>
<dbReference type="EMBL" id="JAKZEU010000007">
    <property type="protein sequence ID" value="MCQ0971945.1"/>
    <property type="molecule type" value="Genomic_DNA"/>
</dbReference>
<dbReference type="PANTHER" id="PTHR11575">
    <property type="entry name" value="5'-NUCLEOTIDASE-RELATED"/>
    <property type="match status" value="1"/>
</dbReference>
<dbReference type="Proteomes" id="UP001203945">
    <property type="component" value="Unassembled WGS sequence"/>
</dbReference>
<dbReference type="InterPro" id="IPR006179">
    <property type="entry name" value="5_nucleotidase/apyrase"/>
</dbReference>
<protein>
    <submittedName>
        <fullName evidence="1">Uncharacterized protein</fullName>
    </submittedName>
</protein>
<evidence type="ECO:0000313" key="1">
    <source>
        <dbReference type="EMBL" id="MCQ0971945.1"/>
    </source>
</evidence>
<reference evidence="1 2" key="1">
    <citation type="submission" date="2022-03" db="EMBL/GenBank/DDBJ databases">
        <authorList>
            <person name="He Y."/>
        </authorList>
    </citation>
    <scope>NUCLEOTIDE SEQUENCE [LARGE SCALE GENOMIC DNA]</scope>
    <source>
        <strain evidence="1 2">TK19116</strain>
    </source>
</reference>
<proteinExistence type="predicted"/>
<sequence length="123" mass="12751">MTCLTLIQLNDSHGYLEPHPELFWEANGPVLRQMGGFARIAGVLAAARAEKPGGVLAFDNGDTFHGTPALVRSRGECALPVLNALGLSAMTGHWDFAYGPAGGTVVGDAELSASCSQLPSDNG</sequence>
<gene>
    <name evidence="1" type="ORF">MLD63_16095</name>
</gene>